<evidence type="ECO:0000313" key="2">
    <source>
        <dbReference type="Proteomes" id="UP000046393"/>
    </source>
</evidence>
<keyword evidence="1" id="KW-0472">Membrane</keyword>
<accession>A0A0N5AEY7</accession>
<organism evidence="2 3">
    <name type="scientific">Syphacia muris</name>
    <dbReference type="NCBI Taxonomy" id="451379"/>
    <lineage>
        <taxon>Eukaryota</taxon>
        <taxon>Metazoa</taxon>
        <taxon>Ecdysozoa</taxon>
        <taxon>Nematoda</taxon>
        <taxon>Chromadorea</taxon>
        <taxon>Rhabditida</taxon>
        <taxon>Spirurina</taxon>
        <taxon>Oxyuridomorpha</taxon>
        <taxon>Oxyuroidea</taxon>
        <taxon>Oxyuridae</taxon>
        <taxon>Syphacia</taxon>
    </lineage>
</organism>
<reference evidence="3" key="1">
    <citation type="submission" date="2017-02" db="UniProtKB">
        <authorList>
            <consortium name="WormBaseParasite"/>
        </authorList>
    </citation>
    <scope>IDENTIFICATION</scope>
</reference>
<evidence type="ECO:0000313" key="3">
    <source>
        <dbReference type="WBParaSite" id="SMUV_0000281501-mRNA-1"/>
    </source>
</evidence>
<proteinExistence type="predicted"/>
<dbReference type="AlphaFoldDB" id="A0A0N5AEY7"/>
<evidence type="ECO:0000256" key="1">
    <source>
        <dbReference type="SAM" id="Phobius"/>
    </source>
</evidence>
<keyword evidence="1" id="KW-0812">Transmembrane</keyword>
<keyword evidence="1" id="KW-1133">Transmembrane helix</keyword>
<dbReference type="Proteomes" id="UP000046393">
    <property type="component" value="Unplaced"/>
</dbReference>
<protein>
    <submittedName>
        <fullName evidence="3">Uncharacterized protein</fullName>
    </submittedName>
</protein>
<feature type="transmembrane region" description="Helical" evidence="1">
    <location>
        <begin position="51"/>
        <end position="73"/>
    </location>
</feature>
<sequence length="144" mass="16904">MSRVKQRLEIKVFGNRLLGLEKFPKSLSDTKGLALSVYRSFKNDPNTRCTLVLLLNILLFDVFYGCLFLRSIVEACKYRRAMNMSKMTSSNVRLQQPPSQYTTNIRSINRANIQQNLQNFRKQDEKELIDELDDPDEVIYEEKF</sequence>
<keyword evidence="2" id="KW-1185">Reference proteome</keyword>
<dbReference type="WBParaSite" id="SMUV_0000281501-mRNA-1">
    <property type="protein sequence ID" value="SMUV_0000281501-mRNA-1"/>
    <property type="gene ID" value="SMUV_0000281501"/>
</dbReference>
<name>A0A0N5AEY7_9BILA</name>